<evidence type="ECO:0000256" key="3">
    <source>
        <dbReference type="ARBA" id="ARBA00022771"/>
    </source>
</evidence>
<gene>
    <name evidence="6" type="ORF">ASZ90_013488</name>
</gene>
<sequence>MNITTNANCPVCSAQMQFSWETQDIPYFGEAMLIAGVCECGFRHSDTILLTQKEPVRNTLAVQTIEDLNARVIRSSSGTIRVPELGVDVEPGYASDSYVSNVEGVLDRIEEIVCFATSQARAADNQDGARRGEEILESIALARKGEFPITLIIEDPLGNSAIASEKVKVSPLTDEDMARLQTGIMLLEV</sequence>
<dbReference type="Gene3D" id="2.20.25.420">
    <property type="entry name" value="ZPR1, zinc finger domain"/>
    <property type="match status" value="1"/>
</dbReference>
<dbReference type="NCBIfam" id="TIGR00310">
    <property type="entry name" value="ZPR1_znf"/>
    <property type="match status" value="1"/>
</dbReference>
<comment type="similarity">
    <text evidence="1">Belongs to the ZPR1 family.</text>
</comment>
<dbReference type="InterPro" id="IPR042452">
    <property type="entry name" value="ZPR1_Znf1/2"/>
</dbReference>
<reference evidence="6" key="1">
    <citation type="journal article" date="2015" name="Proc. Natl. Acad. Sci. U.S.A.">
        <title>Networks of energetic and metabolic interactions define dynamics in microbial communities.</title>
        <authorList>
            <person name="Embree M."/>
            <person name="Liu J.K."/>
            <person name="Al-Bassam M.M."/>
            <person name="Zengler K."/>
        </authorList>
    </citation>
    <scope>NUCLEOTIDE SEQUENCE</scope>
</reference>
<keyword evidence="2" id="KW-0479">Metal-binding</keyword>
<dbReference type="InterPro" id="IPR004470">
    <property type="entry name" value="ZPR1-like_arc"/>
</dbReference>
<dbReference type="GO" id="GO:0008270">
    <property type="term" value="F:zinc ion binding"/>
    <property type="evidence" value="ECO:0007669"/>
    <property type="project" value="UniProtKB-KW"/>
</dbReference>
<comment type="caution">
    <text evidence="6">The sequence shown here is derived from an EMBL/GenBank/DDBJ whole genome shotgun (WGS) entry which is preliminary data.</text>
</comment>
<dbReference type="Pfam" id="PF22794">
    <property type="entry name" value="jr-ZPR1"/>
    <property type="match status" value="1"/>
</dbReference>
<dbReference type="InterPro" id="IPR056180">
    <property type="entry name" value="ZPR1_jr_dom"/>
</dbReference>
<evidence type="ECO:0000256" key="1">
    <source>
        <dbReference type="ARBA" id="ARBA00008354"/>
    </source>
</evidence>
<evidence type="ECO:0000256" key="2">
    <source>
        <dbReference type="ARBA" id="ARBA00022723"/>
    </source>
</evidence>
<dbReference type="PANTHER" id="PTHR10876">
    <property type="entry name" value="ZINC FINGER PROTEIN ZPR1"/>
    <property type="match status" value="1"/>
</dbReference>
<dbReference type="InterPro" id="IPR040141">
    <property type="entry name" value="ZPR1"/>
</dbReference>
<dbReference type="InterPro" id="IPR004457">
    <property type="entry name" value="Znf_ZPR1"/>
</dbReference>
<dbReference type="InterPro" id="IPR042451">
    <property type="entry name" value="ZPR1_A/B_dom"/>
</dbReference>
<evidence type="ECO:0000259" key="5">
    <source>
        <dbReference type="SMART" id="SM00709"/>
    </source>
</evidence>
<dbReference type="EMBL" id="LNQE01001478">
    <property type="protein sequence ID" value="KUG16855.1"/>
    <property type="molecule type" value="Genomic_DNA"/>
</dbReference>
<dbReference type="Pfam" id="PF03367">
    <property type="entry name" value="Zn_ribbon_ZPR1"/>
    <property type="match status" value="1"/>
</dbReference>
<protein>
    <submittedName>
        <fullName evidence="6">Zn finger containing protein</fullName>
    </submittedName>
</protein>
<evidence type="ECO:0000256" key="4">
    <source>
        <dbReference type="ARBA" id="ARBA00022833"/>
    </source>
</evidence>
<keyword evidence="4" id="KW-0862">Zinc</keyword>
<dbReference type="GO" id="GO:0005634">
    <property type="term" value="C:nucleus"/>
    <property type="evidence" value="ECO:0007669"/>
    <property type="project" value="TreeGrafter"/>
</dbReference>
<dbReference type="PANTHER" id="PTHR10876:SF0">
    <property type="entry name" value="ZINC FINGER PROTEIN ZPR1"/>
    <property type="match status" value="1"/>
</dbReference>
<keyword evidence="3" id="KW-0863">Zinc-finger</keyword>
<dbReference type="Gene3D" id="2.60.120.1040">
    <property type="entry name" value="ZPR1, A/B domain"/>
    <property type="match status" value="1"/>
</dbReference>
<evidence type="ECO:0000313" key="6">
    <source>
        <dbReference type="EMBL" id="KUG16855.1"/>
    </source>
</evidence>
<dbReference type="AlphaFoldDB" id="A0A0W8F7J9"/>
<proteinExistence type="inferred from homology"/>
<feature type="domain" description="Zinc finger ZPR1-type" evidence="5">
    <location>
        <begin position="7"/>
        <end position="164"/>
    </location>
</feature>
<organism evidence="6">
    <name type="scientific">hydrocarbon metagenome</name>
    <dbReference type="NCBI Taxonomy" id="938273"/>
    <lineage>
        <taxon>unclassified sequences</taxon>
        <taxon>metagenomes</taxon>
        <taxon>ecological metagenomes</taxon>
    </lineage>
</organism>
<name>A0A0W8F7J9_9ZZZZ</name>
<dbReference type="SMART" id="SM00709">
    <property type="entry name" value="Zpr1"/>
    <property type="match status" value="1"/>
</dbReference>
<dbReference type="NCBIfam" id="TIGR00340">
    <property type="entry name" value="zpr1_rel"/>
    <property type="match status" value="1"/>
</dbReference>
<accession>A0A0W8F7J9</accession>